<evidence type="ECO:0000313" key="6">
    <source>
        <dbReference type="Proteomes" id="UP001596548"/>
    </source>
</evidence>
<name>A0ABW2HIE0_9ACTN</name>
<evidence type="ECO:0000256" key="1">
    <source>
        <dbReference type="ARBA" id="ARBA00006383"/>
    </source>
</evidence>
<evidence type="ECO:0000256" key="3">
    <source>
        <dbReference type="ARBA" id="ARBA00023315"/>
    </source>
</evidence>
<keyword evidence="2 4" id="KW-0808">Transferase</keyword>
<comment type="caution">
    <text evidence="5">The sequence shown here is derived from an EMBL/GenBank/DDBJ whole genome shotgun (WGS) entry which is preliminary data.</text>
</comment>
<evidence type="ECO:0000256" key="2">
    <source>
        <dbReference type="ARBA" id="ARBA00022679"/>
    </source>
</evidence>
<accession>A0ABW2HIE0</accession>
<dbReference type="InterPro" id="IPR003679">
    <property type="entry name" value="Amioglycoside_AcTrfase"/>
</dbReference>
<evidence type="ECO:0000256" key="4">
    <source>
        <dbReference type="RuleBase" id="RU365031"/>
    </source>
</evidence>
<protein>
    <recommendedName>
        <fullName evidence="4">Aminoglycoside N(3)-acetyltransferase</fullName>
        <ecNumber evidence="4">2.3.1.-</ecNumber>
    </recommendedName>
</protein>
<comment type="similarity">
    <text evidence="1 4">Belongs to the antibiotic N-acetyltransferase family.</text>
</comment>
<comment type="catalytic activity">
    <reaction evidence="4">
        <text>a 2-deoxystreptamine antibiotic + acetyl-CoA = an N(3)-acetyl-2-deoxystreptamine antibiotic + CoA + H(+)</text>
        <dbReference type="Rhea" id="RHEA:12665"/>
        <dbReference type="ChEBI" id="CHEBI:15378"/>
        <dbReference type="ChEBI" id="CHEBI:57287"/>
        <dbReference type="ChEBI" id="CHEBI:57288"/>
        <dbReference type="ChEBI" id="CHEBI:57921"/>
        <dbReference type="ChEBI" id="CHEBI:77452"/>
        <dbReference type="EC" id="2.3.1.81"/>
    </reaction>
</comment>
<reference evidence="6" key="1">
    <citation type="journal article" date="2019" name="Int. J. Syst. Evol. Microbiol.">
        <title>The Global Catalogue of Microorganisms (GCM) 10K type strain sequencing project: providing services to taxonomists for standard genome sequencing and annotation.</title>
        <authorList>
            <consortium name="The Broad Institute Genomics Platform"/>
            <consortium name="The Broad Institute Genome Sequencing Center for Infectious Disease"/>
            <person name="Wu L."/>
            <person name="Ma J."/>
        </authorList>
    </citation>
    <scope>NUCLEOTIDE SEQUENCE [LARGE SCALE GENOMIC DNA]</scope>
    <source>
        <strain evidence="6">XZYJT-10</strain>
    </source>
</reference>
<dbReference type="PANTHER" id="PTHR11104">
    <property type="entry name" value="AMINOGLYCOSIDE N3-ACETYLTRANSFERASE"/>
    <property type="match status" value="1"/>
</dbReference>
<dbReference type="InterPro" id="IPR028345">
    <property type="entry name" value="Antibiotic_NAT-like"/>
</dbReference>
<dbReference type="EMBL" id="JBHTBJ010000001">
    <property type="protein sequence ID" value="MFC7272752.1"/>
    <property type="molecule type" value="Genomic_DNA"/>
</dbReference>
<keyword evidence="3 4" id="KW-0012">Acyltransferase</keyword>
<dbReference type="PANTHER" id="PTHR11104:SF0">
    <property type="entry name" value="SPBETA PROPHAGE-DERIVED AMINOGLYCOSIDE N(3')-ACETYLTRANSFERASE-LIKE PROTEIN YOKD"/>
    <property type="match status" value="1"/>
</dbReference>
<proteinExistence type="inferred from homology"/>
<evidence type="ECO:0000313" key="5">
    <source>
        <dbReference type="EMBL" id="MFC7272752.1"/>
    </source>
</evidence>
<keyword evidence="6" id="KW-1185">Reference proteome</keyword>
<dbReference type="SUPFAM" id="SSF110710">
    <property type="entry name" value="TTHA0583/YokD-like"/>
    <property type="match status" value="1"/>
</dbReference>
<keyword evidence="4" id="KW-0046">Antibiotic resistance</keyword>
<dbReference type="Pfam" id="PF02522">
    <property type="entry name" value="Antibiotic_NAT"/>
    <property type="match status" value="1"/>
</dbReference>
<dbReference type="RefSeq" id="WP_378964158.1">
    <property type="nucleotide sequence ID" value="NZ_JBHTBJ010000001.1"/>
</dbReference>
<dbReference type="Proteomes" id="UP001596548">
    <property type="component" value="Unassembled WGS sequence"/>
</dbReference>
<sequence length="261" mass="28234">MTQRLPHTAGSLAADLRALGLASGDTVLVHCSLREIGFVAGLAQAVAQALLDVLGPTGTLVVPTHTTFNSDPAAWRNPPVPAEWWPVIREQSPGFDPAITPSWWVGTLPEIVRKWPGALRSDHPQMSFAAIGARAETVVRDHRLQEGLGEASPLGAPCRLRGRILLIGCDHDRNTSLHLAECRQVPPVMTEYGAAVRRPGDTSRWVTWTAPLADSSDFAELGAAYERNGVLAVGMVGDAVARLMPQAELVDFATAWMRRFR</sequence>
<organism evidence="5 6">
    <name type="scientific">Paractinoplanes rhizophilus</name>
    <dbReference type="NCBI Taxonomy" id="1416877"/>
    <lineage>
        <taxon>Bacteria</taxon>
        <taxon>Bacillati</taxon>
        <taxon>Actinomycetota</taxon>
        <taxon>Actinomycetes</taxon>
        <taxon>Micromonosporales</taxon>
        <taxon>Micromonosporaceae</taxon>
        <taxon>Paractinoplanes</taxon>
    </lineage>
</organism>
<gene>
    <name evidence="5" type="ORF">ACFQS1_02060</name>
</gene>
<dbReference type="EC" id="2.3.1.-" evidence="4"/>